<name>A0A3B1D2Q0_9ZZZZ</name>
<evidence type="ECO:0000259" key="1">
    <source>
        <dbReference type="Pfam" id="PF14534"/>
    </source>
</evidence>
<accession>A0A3B1D2Q0</accession>
<dbReference type="InterPro" id="IPR032710">
    <property type="entry name" value="NTF2-like_dom_sf"/>
</dbReference>
<dbReference type="SUPFAM" id="SSF54427">
    <property type="entry name" value="NTF2-like"/>
    <property type="match status" value="1"/>
</dbReference>
<dbReference type="AlphaFoldDB" id="A0A3B1D2Q0"/>
<dbReference type="InterPro" id="IPR011944">
    <property type="entry name" value="Steroid_delta5-4_isomerase"/>
</dbReference>
<dbReference type="NCBIfam" id="TIGR02246">
    <property type="entry name" value="SgcJ/EcaC family oxidoreductase"/>
    <property type="match status" value="1"/>
</dbReference>
<dbReference type="EMBL" id="UOGG01000140">
    <property type="protein sequence ID" value="VAX31063.1"/>
    <property type="molecule type" value="Genomic_DNA"/>
</dbReference>
<proteinExistence type="predicted"/>
<dbReference type="CDD" id="cd00531">
    <property type="entry name" value="NTF2_like"/>
    <property type="match status" value="1"/>
</dbReference>
<evidence type="ECO:0000313" key="2">
    <source>
        <dbReference type="EMBL" id="VAX31063.1"/>
    </source>
</evidence>
<dbReference type="Gene3D" id="3.10.450.50">
    <property type="match status" value="1"/>
</dbReference>
<feature type="domain" description="DUF4440" evidence="1">
    <location>
        <begin position="5"/>
        <end position="113"/>
    </location>
</feature>
<gene>
    <name evidence="2" type="ORF">MNBD_NITROSPINAE05-347</name>
</gene>
<dbReference type="Pfam" id="PF14534">
    <property type="entry name" value="DUF4440"/>
    <property type="match status" value="1"/>
</dbReference>
<organism evidence="2">
    <name type="scientific">hydrothermal vent metagenome</name>
    <dbReference type="NCBI Taxonomy" id="652676"/>
    <lineage>
        <taxon>unclassified sequences</taxon>
        <taxon>metagenomes</taxon>
        <taxon>ecological metagenomes</taxon>
    </lineage>
</organism>
<reference evidence="2" key="1">
    <citation type="submission" date="2018-06" db="EMBL/GenBank/DDBJ databases">
        <authorList>
            <person name="Zhirakovskaya E."/>
        </authorList>
    </citation>
    <scope>NUCLEOTIDE SEQUENCE</scope>
</reference>
<dbReference type="InterPro" id="IPR027843">
    <property type="entry name" value="DUF4440"/>
</dbReference>
<protein>
    <submittedName>
        <fullName evidence="2">Ketosteroid isomerase homolog</fullName>
    </submittedName>
</protein>
<keyword evidence="2" id="KW-0413">Isomerase</keyword>
<sequence length="124" mass="14259">MNINDVINHYEKSLNASDTGSILKLYGEDPIFMPQHAPAQVGRDQVRAAYEHVFDSIKLNIKFTVYEVEEFGNLAYVRTSSEGTTTIRANDEIVNEGNNELFVFRKENGDWKIHRYIFSTSNPR</sequence>
<dbReference type="GO" id="GO:0016853">
    <property type="term" value="F:isomerase activity"/>
    <property type="evidence" value="ECO:0007669"/>
    <property type="project" value="UniProtKB-KW"/>
</dbReference>